<dbReference type="Pfam" id="PF00126">
    <property type="entry name" value="HTH_1"/>
    <property type="match status" value="1"/>
</dbReference>
<accession>A0A4V2SDG3</accession>
<keyword evidence="4" id="KW-0804">Transcription</keyword>
<dbReference type="AlphaFoldDB" id="A0A4V2SDG3"/>
<dbReference type="InterPro" id="IPR000847">
    <property type="entry name" value="LysR_HTH_N"/>
</dbReference>
<dbReference type="OrthoDB" id="5526340at2"/>
<dbReference type="GO" id="GO:0003700">
    <property type="term" value="F:DNA-binding transcription factor activity"/>
    <property type="evidence" value="ECO:0007669"/>
    <property type="project" value="InterPro"/>
</dbReference>
<evidence type="ECO:0000259" key="5">
    <source>
        <dbReference type="PROSITE" id="PS50931"/>
    </source>
</evidence>
<dbReference type="Pfam" id="PF03466">
    <property type="entry name" value="LysR_substrate"/>
    <property type="match status" value="1"/>
</dbReference>
<dbReference type="PANTHER" id="PTHR30537:SF26">
    <property type="entry name" value="GLYCINE CLEAVAGE SYSTEM TRANSCRIPTIONAL ACTIVATOR"/>
    <property type="match status" value="1"/>
</dbReference>
<evidence type="ECO:0000256" key="3">
    <source>
        <dbReference type="ARBA" id="ARBA00023125"/>
    </source>
</evidence>
<dbReference type="NCBIfam" id="NF008352">
    <property type="entry name" value="PRK11139.1"/>
    <property type="match status" value="1"/>
</dbReference>
<dbReference type="CDD" id="cd08432">
    <property type="entry name" value="PBP2_GcdR_TrpI_HvrB_AmpR_like"/>
    <property type="match status" value="1"/>
</dbReference>
<dbReference type="GO" id="GO:0043565">
    <property type="term" value="F:sequence-specific DNA binding"/>
    <property type="evidence" value="ECO:0007669"/>
    <property type="project" value="TreeGrafter"/>
</dbReference>
<evidence type="ECO:0000256" key="4">
    <source>
        <dbReference type="ARBA" id="ARBA00023163"/>
    </source>
</evidence>
<feature type="domain" description="HTH lysR-type" evidence="5">
    <location>
        <begin position="6"/>
        <end position="63"/>
    </location>
</feature>
<dbReference type="SUPFAM" id="SSF46785">
    <property type="entry name" value="Winged helix' DNA-binding domain"/>
    <property type="match status" value="1"/>
</dbReference>
<organism evidence="6 7">
    <name type="scientific">Plasticicumulans lactativorans</name>
    <dbReference type="NCBI Taxonomy" id="1133106"/>
    <lineage>
        <taxon>Bacteria</taxon>
        <taxon>Pseudomonadati</taxon>
        <taxon>Pseudomonadota</taxon>
        <taxon>Gammaproteobacteria</taxon>
        <taxon>Candidatus Competibacteraceae</taxon>
        <taxon>Plasticicumulans</taxon>
    </lineage>
</organism>
<dbReference type="GO" id="GO:0006351">
    <property type="term" value="P:DNA-templated transcription"/>
    <property type="evidence" value="ECO:0007669"/>
    <property type="project" value="TreeGrafter"/>
</dbReference>
<evidence type="ECO:0000256" key="1">
    <source>
        <dbReference type="ARBA" id="ARBA00009437"/>
    </source>
</evidence>
<keyword evidence="7" id="KW-1185">Reference proteome</keyword>
<dbReference type="InterPro" id="IPR036390">
    <property type="entry name" value="WH_DNA-bd_sf"/>
</dbReference>
<dbReference type="EMBL" id="SLWY01000002">
    <property type="protein sequence ID" value="TCO83368.1"/>
    <property type="molecule type" value="Genomic_DNA"/>
</dbReference>
<dbReference type="PANTHER" id="PTHR30537">
    <property type="entry name" value="HTH-TYPE TRANSCRIPTIONAL REGULATOR"/>
    <property type="match status" value="1"/>
</dbReference>
<dbReference type="InterPro" id="IPR058163">
    <property type="entry name" value="LysR-type_TF_proteobact-type"/>
</dbReference>
<sequence>MTRRLPPLHALRAFEAAARHLSFTRAATELFVTQGAVSRQVKALEDDIGQPLFRRLPRGLELTAAGRSLLSATGEAFDALARAATRLRANANEIRLKVPPTFGVRWLVPRLTRLHLAQRELRVQVTTTWRHDIDFEREEYDAGIQLGRGDWPGLAADLLQVEHLVPVCARALAEGDPPLLVPADLARHSLLHPTPDHEDWRIWLAAYPVDGVDPEGGQDFVTMEMAIAAAAAGYGVAIGAHELIREDLAAGRLVLPFGPRLAEGGGYYLVYPEERLREARFERFRSWLLAEAAADRAALRD</sequence>
<dbReference type="FunFam" id="1.10.10.10:FF:000038">
    <property type="entry name" value="Glycine cleavage system transcriptional activator"/>
    <property type="match status" value="1"/>
</dbReference>
<dbReference type="InterPro" id="IPR036388">
    <property type="entry name" value="WH-like_DNA-bd_sf"/>
</dbReference>
<comment type="caution">
    <text evidence="6">The sequence shown here is derived from an EMBL/GenBank/DDBJ whole genome shotgun (WGS) entry which is preliminary data.</text>
</comment>
<keyword evidence="2" id="KW-0805">Transcription regulation</keyword>
<proteinExistence type="inferred from homology"/>
<dbReference type="Gene3D" id="3.40.190.10">
    <property type="entry name" value="Periplasmic binding protein-like II"/>
    <property type="match status" value="2"/>
</dbReference>
<evidence type="ECO:0000313" key="7">
    <source>
        <dbReference type="Proteomes" id="UP000295765"/>
    </source>
</evidence>
<name>A0A4V2SDG3_9GAMM</name>
<keyword evidence="3" id="KW-0238">DNA-binding</keyword>
<reference evidence="6 7" key="1">
    <citation type="submission" date="2019-03" db="EMBL/GenBank/DDBJ databases">
        <title>Genomic Encyclopedia of Type Strains, Phase IV (KMG-IV): sequencing the most valuable type-strain genomes for metagenomic binning, comparative biology and taxonomic classification.</title>
        <authorList>
            <person name="Goeker M."/>
        </authorList>
    </citation>
    <scope>NUCLEOTIDE SEQUENCE [LARGE SCALE GENOMIC DNA]</scope>
    <source>
        <strain evidence="6 7">DSM 25287</strain>
    </source>
</reference>
<dbReference type="InterPro" id="IPR005119">
    <property type="entry name" value="LysR_subst-bd"/>
</dbReference>
<dbReference type="SUPFAM" id="SSF53850">
    <property type="entry name" value="Periplasmic binding protein-like II"/>
    <property type="match status" value="1"/>
</dbReference>
<comment type="similarity">
    <text evidence="1">Belongs to the LysR transcriptional regulatory family.</text>
</comment>
<evidence type="ECO:0000256" key="2">
    <source>
        <dbReference type="ARBA" id="ARBA00023015"/>
    </source>
</evidence>
<dbReference type="PRINTS" id="PR00039">
    <property type="entry name" value="HTHLYSR"/>
</dbReference>
<dbReference type="Gene3D" id="1.10.10.10">
    <property type="entry name" value="Winged helix-like DNA-binding domain superfamily/Winged helix DNA-binding domain"/>
    <property type="match status" value="1"/>
</dbReference>
<evidence type="ECO:0000313" key="6">
    <source>
        <dbReference type="EMBL" id="TCO83368.1"/>
    </source>
</evidence>
<protein>
    <submittedName>
        <fullName evidence="6">LysR family transcriptional regulator</fullName>
    </submittedName>
</protein>
<dbReference type="Proteomes" id="UP000295765">
    <property type="component" value="Unassembled WGS sequence"/>
</dbReference>
<dbReference type="RefSeq" id="WP_132538243.1">
    <property type="nucleotide sequence ID" value="NZ_SLWY01000002.1"/>
</dbReference>
<gene>
    <name evidence="6" type="ORF">EV699_10266</name>
</gene>
<dbReference type="PROSITE" id="PS50931">
    <property type="entry name" value="HTH_LYSR"/>
    <property type="match status" value="1"/>
</dbReference>